<dbReference type="AlphaFoldDB" id="T1IHZ5"/>
<sequence length="123" mass="13570">KQDKLAVCNCADNYHGNRCQFEALTKPDEKPSNLGWVAAVVLIVILAIVAGTILYLKKYRNPNVTENAPIMTIDNPMYETPTEALEYDSFNYKDPDTTIPSGLDETDGKETDGAGIVNPLYSK</sequence>
<dbReference type="PROSITE" id="PS00022">
    <property type="entry name" value="EGF_1"/>
    <property type="match status" value="1"/>
</dbReference>
<accession>T1IHZ5</accession>
<keyword evidence="4" id="KW-1185">Reference proteome</keyword>
<keyword evidence="1" id="KW-0812">Transmembrane</keyword>
<reference evidence="4" key="1">
    <citation type="submission" date="2011-05" db="EMBL/GenBank/DDBJ databases">
        <authorList>
            <person name="Richards S.R."/>
            <person name="Qu J."/>
            <person name="Jiang H."/>
            <person name="Jhangiani S.N."/>
            <person name="Agravi P."/>
            <person name="Goodspeed R."/>
            <person name="Gross S."/>
            <person name="Mandapat C."/>
            <person name="Jackson L."/>
            <person name="Mathew T."/>
            <person name="Pu L."/>
            <person name="Thornton R."/>
            <person name="Saada N."/>
            <person name="Wilczek-Boney K.B."/>
            <person name="Lee S."/>
            <person name="Kovar C."/>
            <person name="Wu Y."/>
            <person name="Scherer S.E."/>
            <person name="Worley K.C."/>
            <person name="Muzny D.M."/>
            <person name="Gibbs R."/>
        </authorList>
    </citation>
    <scope>NUCLEOTIDE SEQUENCE</scope>
    <source>
        <strain evidence="4">Brora</strain>
    </source>
</reference>
<evidence type="ECO:0000313" key="4">
    <source>
        <dbReference type="Proteomes" id="UP000014500"/>
    </source>
</evidence>
<proteinExistence type="predicted"/>
<dbReference type="EMBL" id="JH430052">
    <property type="status" value="NOT_ANNOTATED_CDS"/>
    <property type="molecule type" value="Genomic_DNA"/>
</dbReference>
<evidence type="ECO:0000259" key="2">
    <source>
        <dbReference type="PROSITE" id="PS00022"/>
    </source>
</evidence>
<dbReference type="HOGENOM" id="CLU_2021095_0_0_1"/>
<dbReference type="Proteomes" id="UP000014500">
    <property type="component" value="Unassembled WGS sequence"/>
</dbReference>
<dbReference type="InterPro" id="IPR000742">
    <property type="entry name" value="EGF"/>
</dbReference>
<feature type="transmembrane region" description="Helical" evidence="1">
    <location>
        <begin position="34"/>
        <end position="56"/>
    </location>
</feature>
<organism evidence="3 4">
    <name type="scientific">Strigamia maritima</name>
    <name type="common">European centipede</name>
    <name type="synonym">Geophilus maritimus</name>
    <dbReference type="NCBI Taxonomy" id="126957"/>
    <lineage>
        <taxon>Eukaryota</taxon>
        <taxon>Metazoa</taxon>
        <taxon>Ecdysozoa</taxon>
        <taxon>Arthropoda</taxon>
        <taxon>Myriapoda</taxon>
        <taxon>Chilopoda</taxon>
        <taxon>Pleurostigmophora</taxon>
        <taxon>Geophilomorpha</taxon>
        <taxon>Linotaeniidae</taxon>
        <taxon>Strigamia</taxon>
    </lineage>
</organism>
<evidence type="ECO:0000313" key="3">
    <source>
        <dbReference type="EnsemblMetazoa" id="SMAR000477-PA"/>
    </source>
</evidence>
<reference evidence="3" key="2">
    <citation type="submission" date="2015-02" db="UniProtKB">
        <authorList>
            <consortium name="EnsemblMetazoa"/>
        </authorList>
    </citation>
    <scope>IDENTIFICATION</scope>
</reference>
<evidence type="ECO:0000256" key="1">
    <source>
        <dbReference type="SAM" id="Phobius"/>
    </source>
</evidence>
<keyword evidence="1" id="KW-1133">Transmembrane helix</keyword>
<feature type="domain" description="EGF-like" evidence="2">
    <location>
        <begin position="8"/>
        <end position="19"/>
    </location>
</feature>
<dbReference type="EnsemblMetazoa" id="SMAR000477-RA">
    <property type="protein sequence ID" value="SMAR000477-PA"/>
    <property type="gene ID" value="SMAR000477"/>
</dbReference>
<keyword evidence="1" id="KW-0472">Membrane</keyword>
<protein>
    <recommendedName>
        <fullName evidence="2">EGF-like domain-containing protein</fullName>
    </recommendedName>
</protein>
<name>T1IHZ5_STRMM</name>